<comment type="subcellular location">
    <subcellularLocation>
        <location evidence="1">Nucleus</location>
    </subcellularLocation>
</comment>
<dbReference type="InterPro" id="IPR033270">
    <property type="entry name" value="VPRBP/DCAF1"/>
</dbReference>
<keyword evidence="2" id="KW-0539">Nucleus</keyword>
<dbReference type="PANTHER" id="PTHR13129:SF4">
    <property type="entry name" value="DDB1- AND CUL4-ASSOCIATED FACTOR 1"/>
    <property type="match status" value="1"/>
</dbReference>
<dbReference type="GO" id="GO:0016567">
    <property type="term" value="P:protein ubiquitination"/>
    <property type="evidence" value="ECO:0007669"/>
    <property type="project" value="InterPro"/>
</dbReference>
<dbReference type="AlphaFoldDB" id="A0A0B6ZB39"/>
<dbReference type="EMBL" id="HACG01018777">
    <property type="protein sequence ID" value="CEK65642.1"/>
    <property type="molecule type" value="Transcribed_RNA"/>
</dbReference>
<accession>A0A0B6ZB39</accession>
<feature type="non-terminal residue" evidence="3">
    <location>
        <position position="1"/>
    </location>
</feature>
<gene>
    <name evidence="3" type="primary">ORF55720</name>
</gene>
<dbReference type="GO" id="GO:0005634">
    <property type="term" value="C:nucleus"/>
    <property type="evidence" value="ECO:0007669"/>
    <property type="project" value="UniProtKB-SubCell"/>
</dbReference>
<evidence type="ECO:0000256" key="1">
    <source>
        <dbReference type="ARBA" id="ARBA00004123"/>
    </source>
</evidence>
<protein>
    <submittedName>
        <fullName evidence="3">Uncharacterized protein</fullName>
    </submittedName>
</protein>
<evidence type="ECO:0000256" key="2">
    <source>
        <dbReference type="ARBA" id="ARBA00023242"/>
    </source>
</evidence>
<evidence type="ECO:0000313" key="3">
    <source>
        <dbReference type="EMBL" id="CEK65642.1"/>
    </source>
</evidence>
<feature type="non-terminal residue" evidence="3">
    <location>
        <position position="178"/>
    </location>
</feature>
<sequence length="178" mass="19834">LRRLINVISTLSILGTDPHGPESDDELHQMRQAARLVCDALRKYFEVHTALKADELRSLHHHDGGASTLKESKSVKGCKFTLEENMDILLEYLPPKSNWTPEMHLYRLCGQSILCQLIAISPEWDNYQGKSDTIVSALDVIAMCAVSHRTQLLLCGNVDLPDNIKTPTMSVIVGLIEG</sequence>
<proteinExistence type="predicted"/>
<dbReference type="PANTHER" id="PTHR13129">
    <property type="entry name" value="VPRBP PROTEIN-RELATED"/>
    <property type="match status" value="1"/>
</dbReference>
<dbReference type="GO" id="GO:0080008">
    <property type="term" value="C:Cul4-RING E3 ubiquitin ligase complex"/>
    <property type="evidence" value="ECO:0007669"/>
    <property type="project" value="TreeGrafter"/>
</dbReference>
<name>A0A0B6ZB39_9EUPU</name>
<organism evidence="3">
    <name type="scientific">Arion vulgaris</name>
    <dbReference type="NCBI Taxonomy" id="1028688"/>
    <lineage>
        <taxon>Eukaryota</taxon>
        <taxon>Metazoa</taxon>
        <taxon>Spiralia</taxon>
        <taxon>Lophotrochozoa</taxon>
        <taxon>Mollusca</taxon>
        <taxon>Gastropoda</taxon>
        <taxon>Heterobranchia</taxon>
        <taxon>Euthyneura</taxon>
        <taxon>Panpulmonata</taxon>
        <taxon>Eupulmonata</taxon>
        <taxon>Stylommatophora</taxon>
        <taxon>Helicina</taxon>
        <taxon>Arionoidea</taxon>
        <taxon>Arionidae</taxon>
        <taxon>Arion</taxon>
    </lineage>
</organism>
<reference evidence="3" key="1">
    <citation type="submission" date="2014-12" db="EMBL/GenBank/DDBJ databases">
        <title>Insight into the proteome of Arion vulgaris.</title>
        <authorList>
            <person name="Aradska J."/>
            <person name="Bulat T."/>
            <person name="Smidak R."/>
            <person name="Sarate P."/>
            <person name="Gangsoo J."/>
            <person name="Sialana F."/>
            <person name="Bilban M."/>
            <person name="Lubec G."/>
        </authorList>
    </citation>
    <scope>NUCLEOTIDE SEQUENCE</scope>
    <source>
        <tissue evidence="3">Skin</tissue>
    </source>
</reference>